<feature type="compositionally biased region" description="Basic and acidic residues" evidence="1">
    <location>
        <begin position="520"/>
        <end position="529"/>
    </location>
</feature>
<dbReference type="GO" id="GO:0005674">
    <property type="term" value="C:transcription factor TFIIF complex"/>
    <property type="evidence" value="ECO:0007669"/>
    <property type="project" value="TreeGrafter"/>
</dbReference>
<feature type="compositionally biased region" description="Basic and acidic residues" evidence="1">
    <location>
        <begin position="350"/>
        <end position="366"/>
    </location>
</feature>
<dbReference type="GO" id="GO:0032968">
    <property type="term" value="P:positive regulation of transcription elongation by RNA polymerase II"/>
    <property type="evidence" value="ECO:0007669"/>
    <property type="project" value="InterPro"/>
</dbReference>
<protein>
    <recommendedName>
        <fullName evidence="3">Transcription initiation factor IIF subunit alpha</fullName>
    </recommendedName>
</protein>
<dbReference type="GO" id="GO:0006367">
    <property type="term" value="P:transcription initiation at RNA polymerase II promoter"/>
    <property type="evidence" value="ECO:0007669"/>
    <property type="project" value="InterPro"/>
</dbReference>
<dbReference type="GO" id="GO:0001096">
    <property type="term" value="F:TFIIF-class transcription factor complex binding"/>
    <property type="evidence" value="ECO:0007669"/>
    <property type="project" value="TreeGrafter"/>
</dbReference>
<dbReference type="GO" id="GO:0003677">
    <property type="term" value="F:DNA binding"/>
    <property type="evidence" value="ECO:0007669"/>
    <property type="project" value="InterPro"/>
</dbReference>
<dbReference type="PANTHER" id="PTHR13011">
    <property type="entry name" value="TFIIF-ALPHA"/>
    <property type="match status" value="1"/>
</dbReference>
<dbReference type="AlphaFoldDB" id="A0A7S3LHC7"/>
<feature type="region of interest" description="Disordered" evidence="1">
    <location>
        <begin position="348"/>
        <end position="383"/>
    </location>
</feature>
<feature type="region of interest" description="Disordered" evidence="1">
    <location>
        <begin position="404"/>
        <end position="451"/>
    </location>
</feature>
<reference evidence="2" key="1">
    <citation type="submission" date="2021-01" db="EMBL/GenBank/DDBJ databases">
        <authorList>
            <person name="Corre E."/>
            <person name="Pelletier E."/>
            <person name="Niang G."/>
            <person name="Scheremetjew M."/>
            <person name="Finn R."/>
            <person name="Kale V."/>
            <person name="Holt S."/>
            <person name="Cochrane G."/>
            <person name="Meng A."/>
            <person name="Brown T."/>
            <person name="Cohen L."/>
        </authorList>
    </citation>
    <scope>NUCLEOTIDE SEQUENCE</scope>
    <source>
        <strain evidence="2">CCMP127</strain>
    </source>
</reference>
<evidence type="ECO:0008006" key="3">
    <source>
        <dbReference type="Google" id="ProtNLM"/>
    </source>
</evidence>
<sequence length="631" mass="69280">MSATNNGNTKMKKKAFSGVDALLTTHGKSLAVGQGLSIRLIKGPSVTENPDPVDPKAPVQQFPILAKFPVSVVKPDFFSSNKRLYQQDVPKAVDDSDEEVADTDGQPKKRWKSRRKEVPQRQWILQEEVEFFETMLARRERQPQDVGTSTSSSKNKKLSTRYEGEPEQNSSHYIVLRVPRDDAVVSNEEVLQDGRCLQACLVPTNAMVAFAQPDARKTFSLSQAERVIEDQRNGVQTMHHLHDEGKNGEPQTLQQLLGRRRGKADQKPVDAKSRLLQKFQKLEASKNPSTEVDDGDDVMADVAYRNRKGAGMARKELLETVGDAKVSDEGVLGGANDSMFGGRQRFGQFKADDTNRNDNNNRRGGDDSAPQERGADGAAMADDFYSRDVEAEYKAMDFDANELFDDDSVDHGEKDVDEDNEGMVNLDDDDEDDDDESDEEEDAAVGGAAGLASAQGFKKLLEEAVRGKAPANEEAQPTSAADKGSAANGSGKKNIRKTENRNSHQSKLASILTGGRTAKTAKEEAHPMEVDTPEAAAAAVPAPRPMDPAAVGNDIGPDGLRILTQDSVRREIWLNHGSIEAKRLMKIFGVKKKLAERKTKFNGIVRELCTIEQDAVKGTMLVLKPHWSHMG</sequence>
<accession>A0A7S3LHC7</accession>
<name>A0A7S3LHC7_9STRA</name>
<evidence type="ECO:0000313" key="2">
    <source>
        <dbReference type="EMBL" id="CAE0421528.1"/>
    </source>
</evidence>
<feature type="region of interest" description="Disordered" evidence="1">
    <location>
        <begin position="468"/>
        <end position="540"/>
    </location>
</feature>
<dbReference type="InterPro" id="IPR008851">
    <property type="entry name" value="TFIIF-alpha"/>
</dbReference>
<feature type="compositionally biased region" description="Acidic residues" evidence="1">
    <location>
        <begin position="415"/>
        <end position="443"/>
    </location>
</feature>
<gene>
    <name evidence="2" type="ORF">ACOF00016_LOCUS18165</name>
</gene>
<organism evidence="2">
    <name type="scientific">Amphora coffeiformis</name>
    <dbReference type="NCBI Taxonomy" id="265554"/>
    <lineage>
        <taxon>Eukaryota</taxon>
        <taxon>Sar</taxon>
        <taxon>Stramenopiles</taxon>
        <taxon>Ochrophyta</taxon>
        <taxon>Bacillariophyta</taxon>
        <taxon>Bacillariophyceae</taxon>
        <taxon>Bacillariophycidae</taxon>
        <taxon>Thalassiophysales</taxon>
        <taxon>Catenulaceae</taxon>
        <taxon>Amphora</taxon>
    </lineage>
</organism>
<dbReference type="EMBL" id="HBIM01024499">
    <property type="protein sequence ID" value="CAE0421528.1"/>
    <property type="molecule type" value="Transcribed_RNA"/>
</dbReference>
<dbReference type="GO" id="GO:0016251">
    <property type="term" value="F:RNA polymerase II general transcription initiation factor activity"/>
    <property type="evidence" value="ECO:0007669"/>
    <property type="project" value="TreeGrafter"/>
</dbReference>
<proteinExistence type="predicted"/>
<evidence type="ECO:0000256" key="1">
    <source>
        <dbReference type="SAM" id="MobiDB-lite"/>
    </source>
</evidence>
<feature type="region of interest" description="Disordered" evidence="1">
    <location>
        <begin position="89"/>
        <end position="117"/>
    </location>
</feature>
<feature type="region of interest" description="Disordered" evidence="1">
    <location>
        <begin position="139"/>
        <end position="170"/>
    </location>
</feature>
<dbReference type="PANTHER" id="PTHR13011:SF0">
    <property type="entry name" value="GENERAL TRANSCRIPTION FACTOR IIF SUBUNIT 1"/>
    <property type="match status" value="1"/>
</dbReference>